<name>I3D534_9ARCH</name>
<sequence length="253" mass="28344">MAHSFISIKKFVGEPYSKILGYPKATSRQIKSRISELEKLKIKSIALVGPTTLGKTAILGKGYVGVVVLAKKGTKEVALKIRRTDSQRKEMKSEAVLLKLVNSVNVGPKIIDVSKNFLVMEYLEGIEISKWVYSLKGTGSAKKLKSIIRKILEDCFRLDQIGFDHGELSNVTKHVIVGKMKSTIIDFESSSINRRPSNVTSITQAFFIGSGIAKKAQKIYKTPPKEQIIDILKQYKEEKSRESFEKLLKILKL</sequence>
<evidence type="ECO:0000313" key="11">
    <source>
        <dbReference type="Proteomes" id="UP000003423"/>
    </source>
</evidence>
<keyword evidence="11" id="KW-1185">Reference proteome</keyword>
<evidence type="ECO:0000256" key="2">
    <source>
        <dbReference type="ARBA" id="ARBA00022527"/>
    </source>
</evidence>
<dbReference type="GO" id="GO:0005524">
    <property type="term" value="F:ATP binding"/>
    <property type="evidence" value="ECO:0007669"/>
    <property type="project" value="UniProtKB-KW"/>
</dbReference>
<dbReference type="Proteomes" id="UP000003423">
    <property type="component" value="Unassembled WGS sequence"/>
</dbReference>
<keyword evidence="6" id="KW-0067">ATP-binding</keyword>
<evidence type="ECO:0000256" key="8">
    <source>
        <dbReference type="ARBA" id="ARBA00048679"/>
    </source>
</evidence>
<dbReference type="PATRIC" id="fig|859350.6.peg.255"/>
<gene>
    <name evidence="10" type="ORF">BD31_I0304</name>
</gene>
<dbReference type="Gene3D" id="1.10.510.10">
    <property type="entry name" value="Transferase(Phosphotransferase) domain 1"/>
    <property type="match status" value="1"/>
</dbReference>
<evidence type="ECO:0000313" key="10">
    <source>
        <dbReference type="EMBL" id="EIJ66827.1"/>
    </source>
</evidence>
<dbReference type="InterPro" id="IPR052396">
    <property type="entry name" value="Meiotic_Drive_Suppr_Kinase"/>
</dbReference>
<proteinExistence type="predicted"/>
<evidence type="ECO:0000256" key="1">
    <source>
        <dbReference type="ARBA" id="ARBA00012513"/>
    </source>
</evidence>
<evidence type="ECO:0000256" key="4">
    <source>
        <dbReference type="ARBA" id="ARBA00022741"/>
    </source>
</evidence>
<comment type="caution">
    <text evidence="10">The sequence shown here is derived from an EMBL/GenBank/DDBJ whole genome shotgun (WGS) entry which is preliminary data.</text>
</comment>
<protein>
    <recommendedName>
        <fullName evidence="1">non-specific serine/threonine protein kinase</fullName>
        <ecNumber evidence="1">2.7.11.1</ecNumber>
    </recommendedName>
</protein>
<dbReference type="InterPro" id="IPR011009">
    <property type="entry name" value="Kinase-like_dom_sf"/>
</dbReference>
<dbReference type="InterPro" id="IPR018934">
    <property type="entry name" value="RIO_dom"/>
</dbReference>
<evidence type="ECO:0000256" key="5">
    <source>
        <dbReference type="ARBA" id="ARBA00022777"/>
    </source>
</evidence>
<feature type="domain" description="RIO-type" evidence="9">
    <location>
        <begin position="88"/>
        <end position="188"/>
    </location>
</feature>
<dbReference type="OrthoDB" id="86092at2157"/>
<dbReference type="GO" id="GO:0004674">
    <property type="term" value="F:protein serine/threonine kinase activity"/>
    <property type="evidence" value="ECO:0007669"/>
    <property type="project" value="UniProtKB-KW"/>
</dbReference>
<evidence type="ECO:0000256" key="7">
    <source>
        <dbReference type="ARBA" id="ARBA00047899"/>
    </source>
</evidence>
<keyword evidence="3" id="KW-0808">Transferase</keyword>
<dbReference type="EC" id="2.7.11.1" evidence="1"/>
<comment type="catalytic activity">
    <reaction evidence="7">
        <text>L-threonyl-[protein] + ATP = O-phospho-L-threonyl-[protein] + ADP + H(+)</text>
        <dbReference type="Rhea" id="RHEA:46608"/>
        <dbReference type="Rhea" id="RHEA-COMP:11060"/>
        <dbReference type="Rhea" id="RHEA-COMP:11605"/>
        <dbReference type="ChEBI" id="CHEBI:15378"/>
        <dbReference type="ChEBI" id="CHEBI:30013"/>
        <dbReference type="ChEBI" id="CHEBI:30616"/>
        <dbReference type="ChEBI" id="CHEBI:61977"/>
        <dbReference type="ChEBI" id="CHEBI:456216"/>
        <dbReference type="EC" id="2.7.11.1"/>
    </reaction>
</comment>
<keyword evidence="5" id="KW-0418">Kinase</keyword>
<organism evidence="10 11">
    <name type="scientific">Candidatus Nitrosopumilus salarius BD31</name>
    <dbReference type="NCBI Taxonomy" id="859350"/>
    <lineage>
        <taxon>Archaea</taxon>
        <taxon>Nitrososphaerota</taxon>
        <taxon>Nitrososphaeria</taxon>
        <taxon>Nitrosopumilales</taxon>
        <taxon>Nitrosopumilaceae</taxon>
        <taxon>Nitrosopumilus</taxon>
    </lineage>
</organism>
<dbReference type="AlphaFoldDB" id="I3D534"/>
<evidence type="ECO:0000259" key="9">
    <source>
        <dbReference type="Pfam" id="PF01163"/>
    </source>
</evidence>
<evidence type="ECO:0000256" key="6">
    <source>
        <dbReference type="ARBA" id="ARBA00022840"/>
    </source>
</evidence>
<comment type="catalytic activity">
    <reaction evidence="8">
        <text>L-seryl-[protein] + ATP = O-phospho-L-seryl-[protein] + ADP + H(+)</text>
        <dbReference type="Rhea" id="RHEA:17989"/>
        <dbReference type="Rhea" id="RHEA-COMP:9863"/>
        <dbReference type="Rhea" id="RHEA-COMP:11604"/>
        <dbReference type="ChEBI" id="CHEBI:15378"/>
        <dbReference type="ChEBI" id="CHEBI:29999"/>
        <dbReference type="ChEBI" id="CHEBI:30616"/>
        <dbReference type="ChEBI" id="CHEBI:83421"/>
        <dbReference type="ChEBI" id="CHEBI:456216"/>
        <dbReference type="EC" id="2.7.11.1"/>
    </reaction>
</comment>
<evidence type="ECO:0000256" key="3">
    <source>
        <dbReference type="ARBA" id="ARBA00022679"/>
    </source>
</evidence>
<dbReference type="SUPFAM" id="SSF56112">
    <property type="entry name" value="Protein kinase-like (PK-like)"/>
    <property type="match status" value="1"/>
</dbReference>
<keyword evidence="4" id="KW-0547">Nucleotide-binding</keyword>
<dbReference type="PANTHER" id="PTHR37171:SF1">
    <property type="entry name" value="SERINE_THREONINE-PROTEIN KINASE YRZF-RELATED"/>
    <property type="match status" value="1"/>
</dbReference>
<accession>I3D534</accession>
<dbReference type="EMBL" id="AEXL02000023">
    <property type="protein sequence ID" value="EIJ66827.1"/>
    <property type="molecule type" value="Genomic_DNA"/>
</dbReference>
<dbReference type="PANTHER" id="PTHR37171">
    <property type="entry name" value="SERINE/THREONINE-PROTEIN KINASE YRZF-RELATED"/>
    <property type="match status" value="1"/>
</dbReference>
<reference evidence="10 11" key="1">
    <citation type="journal article" date="2012" name="J. Bacteriol.">
        <title>Genome sequence of "Candidatus Nitrosopumilus salaria" BD31, an ammonia-oxidizing archaeon from the San Francisco Bay estuary.</title>
        <authorList>
            <person name="Mosier A.C."/>
            <person name="Allen E.E."/>
            <person name="Kim M."/>
            <person name="Ferriera S."/>
            <person name="Francis C.A."/>
        </authorList>
    </citation>
    <scope>NUCLEOTIDE SEQUENCE [LARGE SCALE GENOMIC DNA]</scope>
    <source>
        <strain evidence="10 11">BD31</strain>
    </source>
</reference>
<keyword evidence="2" id="KW-0723">Serine/threonine-protein kinase</keyword>
<dbReference type="Pfam" id="PF01163">
    <property type="entry name" value="RIO1"/>
    <property type="match status" value="1"/>
</dbReference>
<dbReference type="RefSeq" id="WP_008297231.1">
    <property type="nucleotide sequence ID" value="NZ_AEXL02000023.1"/>
</dbReference>